<proteinExistence type="predicted"/>
<reference evidence="1" key="1">
    <citation type="journal article" date="2021" name="Proc. Natl. Acad. Sci. U.S.A.">
        <title>A Catalog of Tens of Thousands of Viruses from Human Metagenomes Reveals Hidden Associations with Chronic Diseases.</title>
        <authorList>
            <person name="Tisza M.J."/>
            <person name="Buck C.B."/>
        </authorList>
    </citation>
    <scope>NUCLEOTIDE SEQUENCE</scope>
    <source>
        <strain evidence="1">CtQf419</strain>
    </source>
</reference>
<evidence type="ECO:0000313" key="1">
    <source>
        <dbReference type="EMBL" id="DAF95041.1"/>
    </source>
</evidence>
<name>A0A8S5UKL3_9CAUD</name>
<organism evidence="1">
    <name type="scientific">Myoviridae sp. ctQf419</name>
    <dbReference type="NCBI Taxonomy" id="2825102"/>
    <lineage>
        <taxon>Viruses</taxon>
        <taxon>Duplodnaviria</taxon>
        <taxon>Heunggongvirae</taxon>
        <taxon>Uroviricota</taxon>
        <taxon>Caudoviricetes</taxon>
    </lineage>
</organism>
<protein>
    <submittedName>
        <fullName evidence="1">Uncharacterized protein</fullName>
    </submittedName>
</protein>
<accession>A0A8S5UKL3</accession>
<dbReference type="EMBL" id="BK016102">
    <property type="protein sequence ID" value="DAF95041.1"/>
    <property type="molecule type" value="Genomic_DNA"/>
</dbReference>
<sequence>MIKVQKLDIRKTACEHQHRRFFITIFVIVL</sequence>